<dbReference type="RefSeq" id="WP_168436195.1">
    <property type="nucleotide sequence ID" value="NZ_JAAXOP010000022.1"/>
</dbReference>
<comment type="caution">
    <text evidence="3">The sequence shown here is derived from an EMBL/GenBank/DDBJ whole genome shotgun (WGS) entry which is preliminary data.</text>
</comment>
<proteinExistence type="inferred from homology"/>
<dbReference type="InterPro" id="IPR050256">
    <property type="entry name" value="Glycosyltransferase_2"/>
</dbReference>
<dbReference type="EMBL" id="JAAXOP010000022">
    <property type="protein sequence ID" value="NKY53935.1"/>
    <property type="molecule type" value="Genomic_DNA"/>
</dbReference>
<dbReference type="Pfam" id="PF00535">
    <property type="entry name" value="Glycos_transf_2"/>
    <property type="match status" value="1"/>
</dbReference>
<reference evidence="3 4" key="1">
    <citation type="submission" date="2020-04" db="EMBL/GenBank/DDBJ databases">
        <title>MicrobeNet Type strains.</title>
        <authorList>
            <person name="Nicholson A.C."/>
        </authorList>
    </citation>
    <scope>NUCLEOTIDE SEQUENCE [LARGE SCALE GENOMIC DNA]</scope>
    <source>
        <strain evidence="3 4">JCM 12354</strain>
    </source>
</reference>
<dbReference type="CDD" id="cd04179">
    <property type="entry name" value="DPM_DPG-synthase_like"/>
    <property type="match status" value="1"/>
</dbReference>
<dbReference type="SUPFAM" id="SSF53448">
    <property type="entry name" value="Nucleotide-diphospho-sugar transferases"/>
    <property type="match status" value="1"/>
</dbReference>
<evidence type="ECO:0000259" key="2">
    <source>
        <dbReference type="Pfam" id="PF00535"/>
    </source>
</evidence>
<dbReference type="PANTHER" id="PTHR48090:SF7">
    <property type="entry name" value="RFBJ PROTEIN"/>
    <property type="match status" value="1"/>
</dbReference>
<evidence type="ECO:0000313" key="3">
    <source>
        <dbReference type="EMBL" id="NKY53935.1"/>
    </source>
</evidence>
<dbReference type="AlphaFoldDB" id="A0A846Y6G6"/>
<feature type="domain" description="Glycosyltransferase 2-like" evidence="2">
    <location>
        <begin position="6"/>
        <end position="167"/>
    </location>
</feature>
<dbReference type="GO" id="GO:0016740">
    <property type="term" value="F:transferase activity"/>
    <property type="evidence" value="ECO:0007669"/>
    <property type="project" value="UniProtKB-KW"/>
</dbReference>
<evidence type="ECO:0000313" key="4">
    <source>
        <dbReference type="Proteomes" id="UP000565711"/>
    </source>
</evidence>
<keyword evidence="3" id="KW-0808">Transferase</keyword>
<dbReference type="Gene3D" id="3.90.550.10">
    <property type="entry name" value="Spore Coat Polysaccharide Biosynthesis Protein SpsA, Chain A"/>
    <property type="match status" value="1"/>
</dbReference>
<dbReference type="Proteomes" id="UP000565711">
    <property type="component" value="Unassembled WGS sequence"/>
</dbReference>
<dbReference type="InterPro" id="IPR029044">
    <property type="entry name" value="Nucleotide-diphossugar_trans"/>
</dbReference>
<dbReference type="PANTHER" id="PTHR48090">
    <property type="entry name" value="UNDECAPRENYL-PHOSPHATE 4-DEOXY-4-FORMAMIDO-L-ARABINOSE TRANSFERASE-RELATED"/>
    <property type="match status" value="1"/>
</dbReference>
<comment type="similarity">
    <text evidence="1">Belongs to the glycosyltransferase 2 family.</text>
</comment>
<keyword evidence="4" id="KW-1185">Reference proteome</keyword>
<protein>
    <submittedName>
        <fullName evidence="3">Glycosyltransferase family 2 protein</fullName>
    </submittedName>
</protein>
<gene>
    <name evidence="3" type="ORF">HGA08_27450</name>
</gene>
<sequence length="245" mass="26280">MNQRVVIIPAYREPETVRAVLARVPDALNAQVLVLDDGGNADLPRTGERARVLRVPNPAPGGHGNGAVVRFGLQAALDLGADEIYRLDGDGQHDAQCLPAAAAALARAADIVIGSRFHPLSPAPAPAPIDRLLLNEAMRHLVHQLVDVRLTDVTSGFWAMRRRTVERVLPLLTTTGYGLTLELILRTASFAEITEIPHPRIYAGSTKMADKYAPDQLETRCERAAVYLAVVSAVAAELGLDPIGA</sequence>
<name>A0A846Y6G6_9NOCA</name>
<accession>A0A846Y6G6</accession>
<organism evidence="3 4">
    <name type="scientific">Nocardia vermiculata</name>
    <dbReference type="NCBI Taxonomy" id="257274"/>
    <lineage>
        <taxon>Bacteria</taxon>
        <taxon>Bacillati</taxon>
        <taxon>Actinomycetota</taxon>
        <taxon>Actinomycetes</taxon>
        <taxon>Mycobacteriales</taxon>
        <taxon>Nocardiaceae</taxon>
        <taxon>Nocardia</taxon>
    </lineage>
</organism>
<dbReference type="InterPro" id="IPR001173">
    <property type="entry name" value="Glyco_trans_2-like"/>
</dbReference>
<evidence type="ECO:0000256" key="1">
    <source>
        <dbReference type="ARBA" id="ARBA00006739"/>
    </source>
</evidence>